<evidence type="ECO:0000256" key="1">
    <source>
        <dbReference type="ARBA" id="ARBA00022723"/>
    </source>
</evidence>
<evidence type="ECO:0000256" key="5">
    <source>
        <dbReference type="SAM" id="MobiDB-lite"/>
    </source>
</evidence>
<comment type="caution">
    <text evidence="7">The sequence shown here is derived from an EMBL/GenBank/DDBJ whole genome shotgun (WGS) entry which is preliminary data.</text>
</comment>
<dbReference type="SUPFAM" id="SSF140125">
    <property type="entry name" value="Rabenosyn-5 Rab-binding domain-like"/>
    <property type="match status" value="1"/>
</dbReference>
<dbReference type="InterPro" id="IPR036531">
    <property type="entry name" value="Rbsn_Rab-bd_sf"/>
</dbReference>
<evidence type="ECO:0000259" key="6">
    <source>
        <dbReference type="PROSITE" id="PS50178"/>
    </source>
</evidence>
<dbReference type="Gene3D" id="3.30.40.10">
    <property type="entry name" value="Zinc/RING finger domain, C3HC4 (zinc finger)"/>
    <property type="match status" value="1"/>
</dbReference>
<dbReference type="SUPFAM" id="SSF57903">
    <property type="entry name" value="FYVE/PHD zinc finger"/>
    <property type="match status" value="1"/>
</dbReference>
<dbReference type="Pfam" id="PF11464">
    <property type="entry name" value="Rbsn"/>
    <property type="match status" value="1"/>
</dbReference>
<evidence type="ECO:0000256" key="3">
    <source>
        <dbReference type="ARBA" id="ARBA00022833"/>
    </source>
</evidence>
<evidence type="ECO:0000313" key="8">
    <source>
        <dbReference type="Proteomes" id="UP000024635"/>
    </source>
</evidence>
<dbReference type="AlphaFoldDB" id="A0A016S9A6"/>
<organism evidence="7 8">
    <name type="scientific">Ancylostoma ceylanicum</name>
    <dbReference type="NCBI Taxonomy" id="53326"/>
    <lineage>
        <taxon>Eukaryota</taxon>
        <taxon>Metazoa</taxon>
        <taxon>Ecdysozoa</taxon>
        <taxon>Nematoda</taxon>
        <taxon>Chromadorea</taxon>
        <taxon>Rhabditida</taxon>
        <taxon>Rhabditina</taxon>
        <taxon>Rhabditomorpha</taxon>
        <taxon>Strongyloidea</taxon>
        <taxon>Ancylostomatidae</taxon>
        <taxon>Ancylostomatinae</taxon>
        <taxon>Ancylostoma</taxon>
    </lineage>
</organism>
<reference evidence="8" key="1">
    <citation type="journal article" date="2015" name="Nat. Genet.">
        <title>The genome and transcriptome of the zoonotic hookworm Ancylostoma ceylanicum identify infection-specific gene families.</title>
        <authorList>
            <person name="Schwarz E.M."/>
            <person name="Hu Y."/>
            <person name="Antoshechkin I."/>
            <person name="Miller M.M."/>
            <person name="Sternberg P.W."/>
            <person name="Aroian R.V."/>
        </authorList>
    </citation>
    <scope>NUCLEOTIDE SEQUENCE</scope>
    <source>
        <strain evidence="8">HY135</strain>
    </source>
</reference>
<protein>
    <recommendedName>
        <fullName evidence="6">FYVE-type domain-containing protein</fullName>
    </recommendedName>
</protein>
<keyword evidence="2 4" id="KW-0863">Zinc-finger</keyword>
<sequence>MADTVRQGFICPFCMTDLGDFPRLQSHVDTVHPERGQDLTETVIDNVKGFFDKAKRGMRILDAKMSAELSQVNIGVSNSVADLASMASAVHERVNEKARVARPAAVIRPPPVRAEIGVTRSNTEYFRKVRDSSINESAVRTNMLIIRLDRLINECPVDPTKRKEFEREVVPWSADSESLHCTQCAAKFGLARRRHHCRLCGRVMCHQCSKFLSFLSARKLTNPALAAEMLSSDVPSTTAEVSPSHRRRLLEMTQKTTGKVISFIEGAVSKMQTTDGSEVSLGSLLQQVDERRLKPACTGCGRDVLVAGVSLSIRTLTFTFVVVPGVGPFLGSDANECLRVCGSCMADLSRREQMMEQRNPPILAEQYETLDRMIAEASAMVPSYSRMADSINNGETMYTLAAAEQLRCRLLQKQRDIDSLSQSIVAEAENERCGVKEAQLRKNIRFACLQTLQGMVSSMVSLPTEQQYEKLVETHKREVARQIEESRMRATNENVGVRACASLPSVVSRDRPTISTSPDRPRKQTEDGWTPQQTKTYNPFMEEEDRLHPMFEQRDIIKGYLAQAATAGRLEEVEMLERNLRDLEGEMLKMGLISPT</sequence>
<dbReference type="InterPro" id="IPR021565">
    <property type="entry name" value="Rbsn_Rab-bd"/>
</dbReference>
<keyword evidence="1" id="KW-0479">Metal-binding</keyword>
<name>A0A016S9A6_9BILA</name>
<dbReference type="InterPro" id="IPR000306">
    <property type="entry name" value="Znf_FYVE"/>
</dbReference>
<gene>
    <name evidence="7" type="primary">Acey_s0271.g898</name>
    <name evidence="7" type="synonym">Acey-rabs-5</name>
    <name evidence="7" type="ORF">Y032_0271g898</name>
</gene>
<accession>A0A016S9A6</accession>
<dbReference type="Pfam" id="PF01363">
    <property type="entry name" value="FYVE"/>
    <property type="match status" value="1"/>
</dbReference>
<dbReference type="GO" id="GO:0008270">
    <property type="term" value="F:zinc ion binding"/>
    <property type="evidence" value="ECO:0007669"/>
    <property type="project" value="UniProtKB-KW"/>
</dbReference>
<evidence type="ECO:0000256" key="4">
    <source>
        <dbReference type="PROSITE-ProRule" id="PRU00091"/>
    </source>
</evidence>
<feature type="region of interest" description="Disordered" evidence="5">
    <location>
        <begin position="507"/>
        <end position="537"/>
    </location>
</feature>
<dbReference type="PANTHER" id="PTHR13510:SF44">
    <property type="entry name" value="RABENOSYN-5"/>
    <property type="match status" value="1"/>
</dbReference>
<dbReference type="OrthoDB" id="166134at2759"/>
<dbReference type="SMART" id="SM00064">
    <property type="entry name" value="FYVE"/>
    <property type="match status" value="1"/>
</dbReference>
<dbReference type="Proteomes" id="UP000024635">
    <property type="component" value="Unassembled WGS sequence"/>
</dbReference>
<dbReference type="InterPro" id="IPR011011">
    <property type="entry name" value="Znf_FYVE_PHD"/>
</dbReference>
<feature type="domain" description="FYVE-type" evidence="6">
    <location>
        <begin position="175"/>
        <end position="209"/>
    </location>
</feature>
<evidence type="ECO:0000313" key="7">
    <source>
        <dbReference type="EMBL" id="EYB86927.1"/>
    </source>
</evidence>
<proteinExistence type="predicted"/>
<keyword evidence="8" id="KW-1185">Reference proteome</keyword>
<dbReference type="InterPro" id="IPR017455">
    <property type="entry name" value="Znf_FYVE-rel"/>
</dbReference>
<dbReference type="STRING" id="53326.A0A016S9A6"/>
<dbReference type="PROSITE" id="PS50178">
    <property type="entry name" value="ZF_FYVE"/>
    <property type="match status" value="1"/>
</dbReference>
<evidence type="ECO:0000256" key="2">
    <source>
        <dbReference type="ARBA" id="ARBA00022771"/>
    </source>
</evidence>
<dbReference type="InterPro" id="IPR013083">
    <property type="entry name" value="Znf_RING/FYVE/PHD"/>
</dbReference>
<dbReference type="EMBL" id="JARK01001607">
    <property type="protein sequence ID" value="EYB86927.1"/>
    <property type="molecule type" value="Genomic_DNA"/>
</dbReference>
<keyword evidence="3" id="KW-0862">Zinc</keyword>
<dbReference type="InterPro" id="IPR052727">
    <property type="entry name" value="Rab4/Rab5_effector"/>
</dbReference>
<dbReference type="Gene3D" id="4.10.860.20">
    <property type="entry name" value="Rabenosyn, Rab binding domain"/>
    <property type="match status" value="1"/>
</dbReference>
<dbReference type="PANTHER" id="PTHR13510">
    <property type="entry name" value="FYVE-FINGER-CONTAINING RAB5 EFFECTOR PROTEIN RABENOSYN-5-RELATED"/>
    <property type="match status" value="1"/>
</dbReference>